<dbReference type="Proteomes" id="UP001444661">
    <property type="component" value="Unassembled WGS sequence"/>
</dbReference>
<evidence type="ECO:0000313" key="3">
    <source>
        <dbReference type="Proteomes" id="UP001444661"/>
    </source>
</evidence>
<dbReference type="EMBL" id="JAQQWK010000003">
    <property type="protein sequence ID" value="KAK8044401.1"/>
    <property type="molecule type" value="Genomic_DNA"/>
</dbReference>
<evidence type="ECO:0000256" key="1">
    <source>
        <dbReference type="SAM" id="MobiDB-lite"/>
    </source>
</evidence>
<sequence length="152" mass="16771">MSNSSSAKLRSAIVLEEHLPMNLSTSASKPKLTMRTLPTVLGNRSRGQDTYFDRPSSPREVRFFDVNVFQGPPNNPWTKQTLHPGIISIWDFLHYHQASGLAIGAPTLPQARCPHRGSDECLASEKQMTAKETTPGMVTPSRKNGDQTVKPS</sequence>
<keyword evidence="3" id="KW-1185">Reference proteome</keyword>
<organism evidence="2 3">
    <name type="scientific">Apiospora rasikravindrae</name>
    <dbReference type="NCBI Taxonomy" id="990691"/>
    <lineage>
        <taxon>Eukaryota</taxon>
        <taxon>Fungi</taxon>
        <taxon>Dikarya</taxon>
        <taxon>Ascomycota</taxon>
        <taxon>Pezizomycotina</taxon>
        <taxon>Sordariomycetes</taxon>
        <taxon>Xylariomycetidae</taxon>
        <taxon>Amphisphaeriales</taxon>
        <taxon>Apiosporaceae</taxon>
        <taxon>Apiospora</taxon>
    </lineage>
</organism>
<comment type="caution">
    <text evidence="2">The sequence shown here is derived from an EMBL/GenBank/DDBJ whole genome shotgun (WGS) entry which is preliminary data.</text>
</comment>
<proteinExistence type="predicted"/>
<feature type="region of interest" description="Disordered" evidence="1">
    <location>
        <begin position="119"/>
        <end position="152"/>
    </location>
</feature>
<accession>A0ABR1TCP8</accession>
<protein>
    <submittedName>
        <fullName evidence="2">Uncharacterized protein</fullName>
    </submittedName>
</protein>
<gene>
    <name evidence="2" type="ORF">PG993_004425</name>
</gene>
<reference evidence="2 3" key="1">
    <citation type="submission" date="2023-01" db="EMBL/GenBank/DDBJ databases">
        <title>Analysis of 21 Apiospora genomes using comparative genomics revels a genus with tremendous synthesis potential of carbohydrate active enzymes and secondary metabolites.</title>
        <authorList>
            <person name="Sorensen T."/>
        </authorList>
    </citation>
    <scope>NUCLEOTIDE SEQUENCE [LARGE SCALE GENOMIC DNA]</scope>
    <source>
        <strain evidence="2 3">CBS 33761</strain>
    </source>
</reference>
<name>A0ABR1TCP8_9PEZI</name>
<evidence type="ECO:0000313" key="2">
    <source>
        <dbReference type="EMBL" id="KAK8044401.1"/>
    </source>
</evidence>